<protein>
    <submittedName>
        <fullName evidence="1">Uncharacterized protein</fullName>
    </submittedName>
</protein>
<dbReference type="AlphaFoldDB" id="A0AAN9I699"/>
<keyword evidence="2" id="KW-1185">Reference proteome</keyword>
<sequence length="125" mass="14148">MAISPGCPRCGAANEMILHCLRDCGKSMDLWLQFGFGNQDFMSSERWRNMDVLGTERWGNEQVSRSVQSMFDELTKWCGASPTSTRLVREMGGTILDRLVRFESAPESLVPLLDDDAVGRRFLRV</sequence>
<dbReference type="EMBL" id="JAYWIO010000004">
    <property type="protein sequence ID" value="KAK7267697.1"/>
    <property type="molecule type" value="Genomic_DNA"/>
</dbReference>
<dbReference type="Proteomes" id="UP001372338">
    <property type="component" value="Unassembled WGS sequence"/>
</dbReference>
<accession>A0AAN9I699</accession>
<gene>
    <name evidence="1" type="ORF">RIF29_20375</name>
</gene>
<organism evidence="1 2">
    <name type="scientific">Crotalaria pallida</name>
    <name type="common">Smooth rattlebox</name>
    <name type="synonym">Crotalaria striata</name>
    <dbReference type="NCBI Taxonomy" id="3830"/>
    <lineage>
        <taxon>Eukaryota</taxon>
        <taxon>Viridiplantae</taxon>
        <taxon>Streptophyta</taxon>
        <taxon>Embryophyta</taxon>
        <taxon>Tracheophyta</taxon>
        <taxon>Spermatophyta</taxon>
        <taxon>Magnoliopsida</taxon>
        <taxon>eudicotyledons</taxon>
        <taxon>Gunneridae</taxon>
        <taxon>Pentapetalae</taxon>
        <taxon>rosids</taxon>
        <taxon>fabids</taxon>
        <taxon>Fabales</taxon>
        <taxon>Fabaceae</taxon>
        <taxon>Papilionoideae</taxon>
        <taxon>50 kb inversion clade</taxon>
        <taxon>genistoids sensu lato</taxon>
        <taxon>core genistoids</taxon>
        <taxon>Crotalarieae</taxon>
        <taxon>Crotalaria</taxon>
    </lineage>
</organism>
<evidence type="ECO:0000313" key="2">
    <source>
        <dbReference type="Proteomes" id="UP001372338"/>
    </source>
</evidence>
<evidence type="ECO:0000313" key="1">
    <source>
        <dbReference type="EMBL" id="KAK7267697.1"/>
    </source>
</evidence>
<name>A0AAN9I699_CROPI</name>
<proteinExistence type="predicted"/>
<comment type="caution">
    <text evidence="1">The sequence shown here is derived from an EMBL/GenBank/DDBJ whole genome shotgun (WGS) entry which is preliminary data.</text>
</comment>
<reference evidence="1 2" key="1">
    <citation type="submission" date="2024-01" db="EMBL/GenBank/DDBJ databases">
        <title>The genomes of 5 underutilized Papilionoideae crops provide insights into root nodulation and disease resistanc.</title>
        <authorList>
            <person name="Yuan L."/>
        </authorList>
    </citation>
    <scope>NUCLEOTIDE SEQUENCE [LARGE SCALE GENOMIC DNA]</scope>
    <source>
        <strain evidence="1">ZHUSHIDOU_FW_LH</strain>
        <tissue evidence="1">Leaf</tissue>
    </source>
</reference>